<evidence type="ECO:0000313" key="2">
    <source>
        <dbReference type="EMBL" id="CAD5319791.1"/>
    </source>
</evidence>
<keyword evidence="1" id="KW-0472">Membrane</keyword>
<gene>
    <name evidence="2" type="ORF">AT9943_LOCUS7958</name>
</gene>
<dbReference type="Gene3D" id="3.90.1150.10">
    <property type="entry name" value="Aspartate Aminotransferase, domain 1"/>
    <property type="match status" value="1"/>
</dbReference>
<accession>A0A7G2ECK5</accession>
<proteinExistence type="predicted"/>
<dbReference type="Proteomes" id="UP000516314">
    <property type="component" value="Chromosome 2"/>
</dbReference>
<keyword evidence="1" id="KW-1133">Transmembrane helix</keyword>
<feature type="transmembrane region" description="Helical" evidence="1">
    <location>
        <begin position="135"/>
        <end position="156"/>
    </location>
</feature>
<dbReference type="EMBL" id="LR881467">
    <property type="protein sequence ID" value="CAD5319791.1"/>
    <property type="molecule type" value="Genomic_DNA"/>
</dbReference>
<evidence type="ECO:0000313" key="3">
    <source>
        <dbReference type="Proteomes" id="UP000516314"/>
    </source>
</evidence>
<dbReference type="InterPro" id="IPR015422">
    <property type="entry name" value="PyrdxlP-dep_Trfase_small"/>
</dbReference>
<dbReference type="AlphaFoldDB" id="A0A7G2ECK5"/>
<name>A0A7G2ECK5_ARATH</name>
<organism evidence="2 3">
    <name type="scientific">Arabidopsis thaliana</name>
    <name type="common">Mouse-ear cress</name>
    <dbReference type="NCBI Taxonomy" id="3702"/>
    <lineage>
        <taxon>Eukaryota</taxon>
        <taxon>Viridiplantae</taxon>
        <taxon>Streptophyta</taxon>
        <taxon>Embryophyta</taxon>
        <taxon>Tracheophyta</taxon>
        <taxon>Spermatophyta</taxon>
        <taxon>Magnoliopsida</taxon>
        <taxon>eudicotyledons</taxon>
        <taxon>Gunneridae</taxon>
        <taxon>Pentapetalae</taxon>
        <taxon>rosids</taxon>
        <taxon>malvids</taxon>
        <taxon>Brassicales</taxon>
        <taxon>Brassicaceae</taxon>
        <taxon>Camelineae</taxon>
        <taxon>Arabidopsis</taxon>
    </lineage>
</organism>
<protein>
    <submittedName>
        <fullName evidence="2">(thale cress) hypothetical protein</fullName>
    </submittedName>
</protein>
<keyword evidence="1" id="KW-0812">Transmembrane</keyword>
<evidence type="ECO:0000256" key="1">
    <source>
        <dbReference type="SAM" id="Phobius"/>
    </source>
</evidence>
<reference evidence="2 3" key="1">
    <citation type="submission" date="2020-09" db="EMBL/GenBank/DDBJ databases">
        <authorList>
            <person name="Ashkenazy H."/>
        </authorList>
    </citation>
    <scope>NUCLEOTIDE SEQUENCE [LARGE SCALE GENOMIC DNA]</scope>
    <source>
        <strain evidence="3">cv. Cdm-0</strain>
    </source>
</reference>
<sequence>MQRFMFSRVVEHQRQISRGFLSLVPSLSPTTVPAMSRFFPKITASDSTSSIPFFTPDFINPKKTLEESLNNLEGLTCNQAEREMYLFPQINQQRLLNTTGSWNLAVQMHNSSGESESCERDGLFFKPGTNNEGEIASVVISVPYLIVGFSVFSVLVTQHIKSFHLFQNDFEGYKFWRK</sequence>